<dbReference type="PANTHER" id="PTHR33240">
    <property type="entry name" value="OS08G0508500 PROTEIN"/>
    <property type="match status" value="1"/>
</dbReference>
<comment type="caution">
    <text evidence="1">The sequence shown here is derived from an EMBL/GenBank/DDBJ whole genome shotgun (WGS) entry which is preliminary data.</text>
</comment>
<accession>A0AAE1WR25</accession>
<name>A0AAE1WR25_9LAMI</name>
<keyword evidence="2" id="KW-1185">Reference proteome</keyword>
<dbReference type="AlphaFoldDB" id="A0AAE1WR25"/>
<sequence>MPGRKVDASYPPRKGVIQMIAGRPNGGDSHRARKLQVREVHDVTVKEVLDVEAIEDTPLIEFGQVERSGPKNAHNNALVITTLLANYEVRCICLGSGSSTDILFGDTYDQMQLGDTPLEKVRTSLYGFAGEVVHPRSMISLPLTLWIESTRRTCLLKFLVIKFPTIGGLGEVQVTPSSQVNAMWRLCVKGKREIKKKYVRRHPPTNGEEKDEWVEETKGIEGAHPKVQSAEELLNIELLLGDPEKTTRIGSQMENIC</sequence>
<dbReference type="EMBL" id="JACGWL010000007">
    <property type="protein sequence ID" value="KAK4397724.1"/>
    <property type="molecule type" value="Genomic_DNA"/>
</dbReference>
<reference evidence="1" key="1">
    <citation type="submission" date="2020-06" db="EMBL/GenBank/DDBJ databases">
        <authorList>
            <person name="Li T."/>
            <person name="Hu X."/>
            <person name="Zhang T."/>
            <person name="Song X."/>
            <person name="Zhang H."/>
            <person name="Dai N."/>
            <person name="Sheng W."/>
            <person name="Hou X."/>
            <person name="Wei L."/>
        </authorList>
    </citation>
    <scope>NUCLEOTIDE SEQUENCE</scope>
    <source>
        <strain evidence="1">K16</strain>
        <tissue evidence="1">Leaf</tissue>
    </source>
</reference>
<dbReference type="Proteomes" id="UP001289374">
    <property type="component" value="Unassembled WGS sequence"/>
</dbReference>
<dbReference type="PANTHER" id="PTHR33240:SF15">
    <property type="entry name" value="GAG-PRO-LIKE PROTEIN"/>
    <property type="match status" value="1"/>
</dbReference>
<organism evidence="1 2">
    <name type="scientific">Sesamum angolense</name>
    <dbReference type="NCBI Taxonomy" id="2727404"/>
    <lineage>
        <taxon>Eukaryota</taxon>
        <taxon>Viridiplantae</taxon>
        <taxon>Streptophyta</taxon>
        <taxon>Embryophyta</taxon>
        <taxon>Tracheophyta</taxon>
        <taxon>Spermatophyta</taxon>
        <taxon>Magnoliopsida</taxon>
        <taxon>eudicotyledons</taxon>
        <taxon>Gunneridae</taxon>
        <taxon>Pentapetalae</taxon>
        <taxon>asterids</taxon>
        <taxon>lamiids</taxon>
        <taxon>Lamiales</taxon>
        <taxon>Pedaliaceae</taxon>
        <taxon>Sesamum</taxon>
    </lineage>
</organism>
<evidence type="ECO:0000313" key="1">
    <source>
        <dbReference type="EMBL" id="KAK4397724.1"/>
    </source>
</evidence>
<proteinExistence type="predicted"/>
<gene>
    <name evidence="1" type="ORF">Sango_1247900</name>
</gene>
<protein>
    <submittedName>
        <fullName evidence="1">Uncharacterized protein</fullName>
    </submittedName>
</protein>
<reference evidence="1" key="2">
    <citation type="journal article" date="2024" name="Plant">
        <title>Genomic evolution and insights into agronomic trait innovations of Sesamum species.</title>
        <authorList>
            <person name="Miao H."/>
            <person name="Wang L."/>
            <person name="Qu L."/>
            <person name="Liu H."/>
            <person name="Sun Y."/>
            <person name="Le M."/>
            <person name="Wang Q."/>
            <person name="Wei S."/>
            <person name="Zheng Y."/>
            <person name="Lin W."/>
            <person name="Duan Y."/>
            <person name="Cao H."/>
            <person name="Xiong S."/>
            <person name="Wang X."/>
            <person name="Wei L."/>
            <person name="Li C."/>
            <person name="Ma Q."/>
            <person name="Ju M."/>
            <person name="Zhao R."/>
            <person name="Li G."/>
            <person name="Mu C."/>
            <person name="Tian Q."/>
            <person name="Mei H."/>
            <person name="Zhang T."/>
            <person name="Gao T."/>
            <person name="Zhang H."/>
        </authorList>
    </citation>
    <scope>NUCLEOTIDE SEQUENCE</scope>
    <source>
        <strain evidence="1">K16</strain>
    </source>
</reference>
<evidence type="ECO:0000313" key="2">
    <source>
        <dbReference type="Proteomes" id="UP001289374"/>
    </source>
</evidence>